<comment type="caution">
    <text evidence="2">The sequence shown here is derived from an EMBL/GenBank/DDBJ whole genome shotgun (WGS) entry which is preliminary data.</text>
</comment>
<reference evidence="2" key="1">
    <citation type="submission" date="2021-02" db="EMBL/GenBank/DDBJ databases">
        <authorList>
            <person name="Nowell W R."/>
        </authorList>
    </citation>
    <scope>NUCLEOTIDE SEQUENCE</scope>
    <source>
        <strain evidence="2">Ploen Becks lab</strain>
    </source>
</reference>
<proteinExistence type="predicted"/>
<evidence type="ECO:0000313" key="3">
    <source>
        <dbReference type="Proteomes" id="UP000663879"/>
    </source>
</evidence>
<accession>A0A814AVW0</accession>
<dbReference type="Proteomes" id="UP000663879">
    <property type="component" value="Unassembled WGS sequence"/>
</dbReference>
<evidence type="ECO:0000313" key="2">
    <source>
        <dbReference type="EMBL" id="CAF0917827.1"/>
    </source>
</evidence>
<feature type="chain" id="PRO_5033015592" evidence="1">
    <location>
        <begin position="22"/>
        <end position="409"/>
    </location>
</feature>
<dbReference type="EMBL" id="CAJNOC010002187">
    <property type="protein sequence ID" value="CAF0917827.1"/>
    <property type="molecule type" value="Genomic_DNA"/>
</dbReference>
<organism evidence="2 3">
    <name type="scientific">Brachionus calyciflorus</name>
    <dbReference type="NCBI Taxonomy" id="104777"/>
    <lineage>
        <taxon>Eukaryota</taxon>
        <taxon>Metazoa</taxon>
        <taxon>Spiralia</taxon>
        <taxon>Gnathifera</taxon>
        <taxon>Rotifera</taxon>
        <taxon>Eurotatoria</taxon>
        <taxon>Monogononta</taxon>
        <taxon>Pseudotrocha</taxon>
        <taxon>Ploima</taxon>
        <taxon>Brachionidae</taxon>
        <taxon>Brachionus</taxon>
    </lineage>
</organism>
<dbReference type="OrthoDB" id="10218916at2759"/>
<evidence type="ECO:0000256" key="1">
    <source>
        <dbReference type="SAM" id="SignalP"/>
    </source>
</evidence>
<keyword evidence="3" id="KW-1185">Reference proteome</keyword>
<name>A0A814AVW0_9BILA</name>
<gene>
    <name evidence="2" type="ORF">OXX778_LOCUS12242</name>
</gene>
<sequence length="409" mass="47942">MLKNNFIILFSFLTTVPLNLGKYEIIPSEKFVSYISGVKIKSMKFFDFIENVNVLEIKIENFNNFDQIKLNSLNDSELKIKQLIFVPYFSSNIILDKNFNLEFKTKVQFLNILKICLVNIKGFESNSNLFEIKNRLIRTKVSLYIYYSKLKFQNEYCELKKLKELESFLVFKSVTELLLSFTVKFFPKTCPYIFKNNHLSKLKINGLADTFVNRNILNFKAINLTENETLNCTISELTIHVYKGVLSSNLLDKNIFINLQKLQINGFIDSIVVANLDRILTSIVNDYYFMDGIYDYLEKPVKNTFTSSIFNYNYDQLKRVFDLNQRVSCWAHVNRNIDAKLKSVSKTQSIRNHEDIVQIQKIYDTELFQVALEKWNKMNSSAIQNFRAEMDITDGMNVMQLVYQAQAIH</sequence>
<dbReference type="AlphaFoldDB" id="A0A814AVW0"/>
<protein>
    <submittedName>
        <fullName evidence="2">Uncharacterized protein</fullName>
    </submittedName>
</protein>
<keyword evidence="1" id="KW-0732">Signal</keyword>
<feature type="signal peptide" evidence="1">
    <location>
        <begin position="1"/>
        <end position="21"/>
    </location>
</feature>